<dbReference type="CDD" id="cd14231">
    <property type="entry name" value="GAT_GGA-like_plant"/>
    <property type="match status" value="1"/>
</dbReference>
<evidence type="ECO:0000256" key="5">
    <source>
        <dbReference type="ARBA" id="ARBA00023136"/>
    </source>
</evidence>
<feature type="compositionally biased region" description="Polar residues" evidence="6">
    <location>
        <begin position="320"/>
        <end position="329"/>
    </location>
</feature>
<evidence type="ECO:0000256" key="2">
    <source>
        <dbReference type="ARBA" id="ARBA00007708"/>
    </source>
</evidence>
<dbReference type="PANTHER" id="PTHR45898">
    <property type="entry name" value="TOM1-LIKE PROTEIN"/>
    <property type="match status" value="1"/>
</dbReference>
<dbReference type="Gene3D" id="1.25.40.90">
    <property type="match status" value="1"/>
</dbReference>
<dbReference type="Pfam" id="PF00790">
    <property type="entry name" value="VHS"/>
    <property type="match status" value="1"/>
</dbReference>
<keyword evidence="4" id="KW-0653">Protein transport</keyword>
<feature type="region of interest" description="Disordered" evidence="6">
    <location>
        <begin position="487"/>
        <end position="511"/>
    </location>
</feature>
<name>A0A833V221_9POAL</name>
<dbReference type="Proteomes" id="UP000623129">
    <property type="component" value="Unassembled WGS sequence"/>
</dbReference>
<sequence length="707" mass="76272">MADSLVHRATSDQLIGPDWAMNMEICDILNRDPGQAKDAVKALKKRIGHKSSKVQLLALTLLETIVKNCGDIVHMHVAERDLPHEMVKLSRKKCDMHVKEKVLVLIDTWQEAFGGPRARYPQYFAAYHELLRAGAVFPQRAERSAPYFNPQVLPAGTYPGSSRSPDIQREEADSAGTEPPALTLSEIQNARGIMDVLSEMLSALDPTNREGVRQEVIVDLVSQCRNYKQRVVHLVNSTADEELLSQGLTLNDDLQRVLGKHDAIAAGIPFREDNSNKGKDKDKEKETEKQKHRSLQQLVDIEDGASSNHTSTNDQDRVSGASTGDNPPLQQLALPGPEGSNGPAAATSSKPEPSMDLLSFDFDTPETAPTNGSSLALVPVTDPLSASNSNFNAASSPGDLLALVDMYPQNNSAPTTDPSANLMGSQPFGVNAVQPQQQLPPQPGFYANGAAAPNSVANHVATPLDQAAPQLNQPALPWNGQMVPQGMSPQSPTGEYGDNQGESFPLPPWETHLDQTSQTLAVQPGGMQMQNLAGPIPSQGGPTMQPQSPMQMGQMPMQNGQPGFLPQQQMVQGAQFPGMQYQQGPTGQYGPPGQYGMYPQQMTMYGGQMMGYGGYMQQPVQDASQYYGQMGQQMYGYGANMGGTNDLSQRMYGLSVQDKTGGYGGGAGSGLSYGSSTPMVPSSRPSKPEDKLFGDLLLYELIETMQI</sequence>
<dbReference type="SMART" id="SM00288">
    <property type="entry name" value="VHS"/>
    <property type="match status" value="1"/>
</dbReference>
<dbReference type="OrthoDB" id="2018246at2759"/>
<evidence type="ECO:0000256" key="3">
    <source>
        <dbReference type="ARBA" id="ARBA00022448"/>
    </source>
</evidence>
<comment type="caution">
    <text evidence="9">The sequence shown here is derived from an EMBL/GenBank/DDBJ whole genome shotgun (WGS) entry which is preliminary data.</text>
</comment>
<evidence type="ECO:0000256" key="1">
    <source>
        <dbReference type="ARBA" id="ARBA00004170"/>
    </source>
</evidence>
<dbReference type="InterPro" id="IPR002014">
    <property type="entry name" value="VHS_dom"/>
</dbReference>
<dbReference type="CDD" id="cd03561">
    <property type="entry name" value="VHS"/>
    <property type="match status" value="1"/>
</dbReference>
<dbReference type="SUPFAM" id="SSF48464">
    <property type="entry name" value="ENTH/VHS domain"/>
    <property type="match status" value="1"/>
</dbReference>
<keyword evidence="5" id="KW-0472">Membrane</keyword>
<evidence type="ECO:0000313" key="9">
    <source>
        <dbReference type="EMBL" id="KAF3320412.1"/>
    </source>
</evidence>
<dbReference type="GO" id="GO:0043130">
    <property type="term" value="F:ubiquitin binding"/>
    <property type="evidence" value="ECO:0007669"/>
    <property type="project" value="InterPro"/>
</dbReference>
<gene>
    <name evidence="9" type="ORF">FCM35_KLT21988</name>
</gene>
<dbReference type="GO" id="GO:0005737">
    <property type="term" value="C:cytoplasm"/>
    <property type="evidence" value="ECO:0007669"/>
    <property type="project" value="UniProtKB-ARBA"/>
</dbReference>
<evidence type="ECO:0000256" key="4">
    <source>
        <dbReference type="ARBA" id="ARBA00022927"/>
    </source>
</evidence>
<feature type="region of interest" description="Disordered" evidence="6">
    <location>
        <begin position="152"/>
        <end position="178"/>
    </location>
</feature>
<proteinExistence type="inferred from homology"/>
<evidence type="ECO:0000256" key="6">
    <source>
        <dbReference type="SAM" id="MobiDB-lite"/>
    </source>
</evidence>
<protein>
    <submittedName>
        <fullName evidence="9">Target of Myb protein 1-like protein</fullName>
    </submittedName>
</protein>
<comment type="similarity">
    <text evidence="2">Belongs to the TOM1 family.</text>
</comment>
<dbReference type="PANTHER" id="PTHR45898:SF7">
    <property type="entry name" value="OS01G0229200 PROTEIN"/>
    <property type="match status" value="1"/>
</dbReference>
<dbReference type="AlphaFoldDB" id="A0A833V221"/>
<feature type="domain" description="VHS" evidence="7">
    <location>
        <begin position="9"/>
        <end position="138"/>
    </location>
</feature>
<evidence type="ECO:0000313" key="10">
    <source>
        <dbReference type="Proteomes" id="UP000623129"/>
    </source>
</evidence>
<evidence type="ECO:0000259" key="8">
    <source>
        <dbReference type="PROSITE" id="PS50909"/>
    </source>
</evidence>
<dbReference type="EMBL" id="SWLB01000039">
    <property type="protein sequence ID" value="KAF3320412.1"/>
    <property type="molecule type" value="Genomic_DNA"/>
</dbReference>
<feature type="domain" description="GAT" evidence="8">
    <location>
        <begin position="178"/>
        <end position="266"/>
    </location>
</feature>
<keyword evidence="10" id="KW-1185">Reference proteome</keyword>
<evidence type="ECO:0000259" key="7">
    <source>
        <dbReference type="PROSITE" id="PS50179"/>
    </source>
</evidence>
<dbReference type="GO" id="GO:0043328">
    <property type="term" value="P:protein transport to vacuole involved in ubiquitin-dependent protein catabolic process via the multivesicular body sorting pathway"/>
    <property type="evidence" value="ECO:0007669"/>
    <property type="project" value="InterPro"/>
</dbReference>
<dbReference type="Gene3D" id="1.20.58.160">
    <property type="match status" value="1"/>
</dbReference>
<dbReference type="GO" id="GO:0016020">
    <property type="term" value="C:membrane"/>
    <property type="evidence" value="ECO:0007669"/>
    <property type="project" value="UniProtKB-SubCell"/>
</dbReference>
<dbReference type="InterPro" id="IPR038425">
    <property type="entry name" value="GAT_sf"/>
</dbReference>
<organism evidence="9 10">
    <name type="scientific">Carex littledalei</name>
    <dbReference type="NCBI Taxonomy" id="544730"/>
    <lineage>
        <taxon>Eukaryota</taxon>
        <taxon>Viridiplantae</taxon>
        <taxon>Streptophyta</taxon>
        <taxon>Embryophyta</taxon>
        <taxon>Tracheophyta</taxon>
        <taxon>Spermatophyta</taxon>
        <taxon>Magnoliopsida</taxon>
        <taxon>Liliopsida</taxon>
        <taxon>Poales</taxon>
        <taxon>Cyperaceae</taxon>
        <taxon>Cyperoideae</taxon>
        <taxon>Cariceae</taxon>
        <taxon>Carex</taxon>
        <taxon>Carex subgen. Euthyceras</taxon>
    </lineage>
</organism>
<accession>A0A833V221</accession>
<dbReference type="InterPro" id="IPR008942">
    <property type="entry name" value="ENTH_VHS"/>
</dbReference>
<feature type="compositionally biased region" description="Basic and acidic residues" evidence="6">
    <location>
        <begin position="270"/>
        <end position="289"/>
    </location>
</feature>
<dbReference type="InterPro" id="IPR004152">
    <property type="entry name" value="GAT_dom"/>
</dbReference>
<feature type="region of interest" description="Disordered" evidence="6">
    <location>
        <begin position="666"/>
        <end position="688"/>
    </location>
</feature>
<dbReference type="SUPFAM" id="SSF89009">
    <property type="entry name" value="GAT-like domain"/>
    <property type="match status" value="1"/>
</dbReference>
<dbReference type="FunFam" id="1.25.40.90:FF:000028">
    <property type="entry name" value="TOM1-like protein 2"/>
    <property type="match status" value="1"/>
</dbReference>
<comment type="subcellular location">
    <subcellularLocation>
        <location evidence="1">Membrane</location>
        <topology evidence="1">Peripheral membrane protein</topology>
    </subcellularLocation>
</comment>
<dbReference type="Pfam" id="PF03127">
    <property type="entry name" value="GAT"/>
    <property type="match status" value="1"/>
</dbReference>
<dbReference type="InterPro" id="IPR044836">
    <property type="entry name" value="TOL_plant"/>
</dbReference>
<reference evidence="9" key="1">
    <citation type="submission" date="2020-01" db="EMBL/GenBank/DDBJ databases">
        <title>Genome sequence of Kobresia littledalei, the first chromosome-level genome in the family Cyperaceae.</title>
        <authorList>
            <person name="Qu G."/>
        </authorList>
    </citation>
    <scope>NUCLEOTIDE SEQUENCE</scope>
    <source>
        <strain evidence="9">C.B.Clarke</strain>
        <tissue evidence="9">Leaf</tissue>
    </source>
</reference>
<dbReference type="PROSITE" id="PS50909">
    <property type="entry name" value="GAT"/>
    <property type="match status" value="1"/>
</dbReference>
<feature type="region of interest" description="Disordered" evidence="6">
    <location>
        <begin position="268"/>
        <end position="375"/>
    </location>
</feature>
<keyword evidence="3" id="KW-0813">Transport</keyword>
<dbReference type="GO" id="GO:0035091">
    <property type="term" value="F:phosphatidylinositol binding"/>
    <property type="evidence" value="ECO:0007669"/>
    <property type="project" value="InterPro"/>
</dbReference>
<dbReference type="PROSITE" id="PS50179">
    <property type="entry name" value="VHS"/>
    <property type="match status" value="1"/>
</dbReference>